<dbReference type="Proteomes" id="UP001205566">
    <property type="component" value="Unassembled WGS sequence"/>
</dbReference>
<comment type="caution">
    <text evidence="3">The sequence shown here is derived from an EMBL/GenBank/DDBJ whole genome shotgun (WGS) entry which is preliminary data.</text>
</comment>
<dbReference type="Gene3D" id="2.40.10.120">
    <property type="match status" value="1"/>
</dbReference>
<evidence type="ECO:0000313" key="3">
    <source>
        <dbReference type="EMBL" id="MCQ3828950.1"/>
    </source>
</evidence>
<dbReference type="PANTHER" id="PTHR22939">
    <property type="entry name" value="SERINE PROTEASE FAMILY S1C HTRA-RELATED"/>
    <property type="match status" value="1"/>
</dbReference>
<accession>A0ABT1NYI9</accession>
<dbReference type="InterPro" id="IPR009003">
    <property type="entry name" value="Peptidase_S1_PA"/>
</dbReference>
<reference evidence="3" key="1">
    <citation type="thesis" date="2020" institute="Technische Universitat Dresden" country="Dresden, Germany">
        <title>The Agarolytic System of Microbulbifer elongatus PORT2, Isolated from Batu Karas, Pangandaran West Java Indonesia.</title>
        <authorList>
            <person name="Anggraeni S.R."/>
        </authorList>
    </citation>
    <scope>NUCLEOTIDE SEQUENCE</scope>
    <source>
        <strain evidence="3">PORT2</strain>
    </source>
</reference>
<feature type="compositionally biased region" description="Basic and acidic residues" evidence="1">
    <location>
        <begin position="375"/>
        <end position="386"/>
    </location>
</feature>
<feature type="signal peptide" evidence="2">
    <location>
        <begin position="1"/>
        <end position="32"/>
    </location>
</feature>
<feature type="region of interest" description="Disordered" evidence="1">
    <location>
        <begin position="364"/>
        <end position="404"/>
    </location>
</feature>
<sequence>MTRIFSRQNYRAIFHAFVAVTALHLYASVAKAQSYEQLYSDYRGSLYQIRLIEHSSNSKAGLGSGFQISQDGLIATNYHVVSEAVHDADKYVLKYLSVDGKEGELELLDVDVVNDLAILRQKGTPGPDFLQLASQAPSKGETIVSMGNPLDLGMTIVPGTYNGIAGGSFYDRIHFSGSINPGMSGGPVINRNGQVVGINVATAGNQISFLVPVDKLVALLQDYKKDAGEGNGALELQPVINRQLHKNQQRIIDQILDANWQLRPLGDAMVVGEIVPSIQCWGNTSDDEDEMIKQVAKGCTGQDVVFLSETFDTGRVEYEFFWLESEDDFLSSRFYAAYEENMSGFFPGNSAGEDDVTDFNCKQQFTTHPRNGKTHSGDGAKNKENGEASGDEAQTPPKANGSSEPVIARTSYCVRRYKDYPELFDVFYVSLTVDHDNRALVSHFTLSGFTQESATAFTQKFASEVQWH</sequence>
<dbReference type="RefSeq" id="WP_255873766.1">
    <property type="nucleotide sequence ID" value="NZ_JACASI010000014.1"/>
</dbReference>
<evidence type="ECO:0000256" key="1">
    <source>
        <dbReference type="SAM" id="MobiDB-lite"/>
    </source>
</evidence>
<keyword evidence="2" id="KW-0732">Signal</keyword>
<proteinExistence type="predicted"/>
<name>A0ABT1NYI9_9GAMM</name>
<gene>
    <name evidence="3" type="ORF">HXX02_05805</name>
</gene>
<keyword evidence="4" id="KW-1185">Reference proteome</keyword>
<feature type="chain" id="PRO_5046781104" evidence="2">
    <location>
        <begin position="33"/>
        <end position="468"/>
    </location>
</feature>
<dbReference type="InterPro" id="IPR001940">
    <property type="entry name" value="Peptidase_S1C"/>
</dbReference>
<dbReference type="Pfam" id="PF13365">
    <property type="entry name" value="Trypsin_2"/>
    <property type="match status" value="1"/>
</dbReference>
<dbReference type="PRINTS" id="PR00834">
    <property type="entry name" value="PROTEASES2C"/>
</dbReference>
<protein>
    <submittedName>
        <fullName evidence="3">Trypsin-like peptidase domain-containing protein</fullName>
    </submittedName>
</protein>
<evidence type="ECO:0000313" key="4">
    <source>
        <dbReference type="Proteomes" id="UP001205566"/>
    </source>
</evidence>
<evidence type="ECO:0000256" key="2">
    <source>
        <dbReference type="SAM" id="SignalP"/>
    </source>
</evidence>
<organism evidence="3 4">
    <name type="scientific">Microbulbifer elongatus</name>
    <dbReference type="NCBI Taxonomy" id="86173"/>
    <lineage>
        <taxon>Bacteria</taxon>
        <taxon>Pseudomonadati</taxon>
        <taxon>Pseudomonadota</taxon>
        <taxon>Gammaproteobacteria</taxon>
        <taxon>Cellvibrionales</taxon>
        <taxon>Microbulbiferaceae</taxon>
        <taxon>Microbulbifer</taxon>
    </lineage>
</organism>
<dbReference type="SUPFAM" id="SSF50494">
    <property type="entry name" value="Trypsin-like serine proteases"/>
    <property type="match status" value="1"/>
</dbReference>
<dbReference type="PANTHER" id="PTHR22939:SF129">
    <property type="entry name" value="SERINE PROTEASE HTRA2, MITOCHONDRIAL"/>
    <property type="match status" value="1"/>
</dbReference>
<dbReference type="EMBL" id="JACASI010000014">
    <property type="protein sequence ID" value="MCQ3828950.1"/>
    <property type="molecule type" value="Genomic_DNA"/>
</dbReference>